<dbReference type="Proteomes" id="UP000216947">
    <property type="component" value="Unassembled WGS sequence"/>
</dbReference>
<evidence type="ECO:0000313" key="1">
    <source>
        <dbReference type="EMBL" id="OZI18154.1"/>
    </source>
</evidence>
<dbReference type="EMBL" id="NEVK01000006">
    <property type="protein sequence ID" value="OZI18154.1"/>
    <property type="molecule type" value="Genomic_DNA"/>
</dbReference>
<dbReference type="Pfam" id="PF11390">
    <property type="entry name" value="FdsD"/>
    <property type="match status" value="1"/>
</dbReference>
<dbReference type="RefSeq" id="WP_094797086.1">
    <property type="nucleotide sequence ID" value="NZ_NEVI01000017.1"/>
</dbReference>
<proteinExistence type="predicted"/>
<dbReference type="InterPro" id="IPR021074">
    <property type="entry name" value="Formate_DH_dsu"/>
</dbReference>
<gene>
    <name evidence="1" type="ORF">CAL19_13955</name>
</gene>
<protein>
    <submittedName>
        <fullName evidence="1">Formate dehydrogenase</fullName>
    </submittedName>
</protein>
<sequence>MDTANLIRMANRIGDFFGAQPDREEALEGIASHIQRSWEPRMRTALLESLARHADGQHDDVRLDPLVLEAVTKHRERLTPAPAR</sequence>
<name>A0A261QZF9_9BORD</name>
<keyword evidence="2" id="KW-1185">Reference proteome</keyword>
<evidence type="ECO:0000313" key="2">
    <source>
        <dbReference type="Proteomes" id="UP000216947"/>
    </source>
</evidence>
<reference evidence="2" key="1">
    <citation type="submission" date="2017-05" db="EMBL/GenBank/DDBJ databases">
        <title>Complete and WGS of Bordetella genogroups.</title>
        <authorList>
            <person name="Spilker T."/>
            <person name="Lipuma J."/>
        </authorList>
    </citation>
    <scope>NUCLEOTIDE SEQUENCE [LARGE SCALE GENOMIC DNA]</scope>
    <source>
        <strain evidence="2">AU18089</strain>
    </source>
</reference>
<organism evidence="1 2">
    <name type="scientific">Bordetella genomosp. 7</name>
    <dbReference type="NCBI Taxonomy" id="1416805"/>
    <lineage>
        <taxon>Bacteria</taxon>
        <taxon>Pseudomonadati</taxon>
        <taxon>Pseudomonadota</taxon>
        <taxon>Betaproteobacteria</taxon>
        <taxon>Burkholderiales</taxon>
        <taxon>Alcaligenaceae</taxon>
        <taxon>Bordetella</taxon>
    </lineage>
</organism>
<accession>A0A261QZF9</accession>
<dbReference type="OrthoDB" id="8527650at2"/>
<comment type="caution">
    <text evidence="1">The sequence shown here is derived from an EMBL/GenBank/DDBJ whole genome shotgun (WGS) entry which is preliminary data.</text>
</comment>
<dbReference type="AlphaFoldDB" id="A0A261QZF9"/>